<dbReference type="InterPro" id="IPR038731">
    <property type="entry name" value="RgtA/B/C-like"/>
</dbReference>
<dbReference type="PANTHER" id="PTHR33908:SF11">
    <property type="entry name" value="MEMBRANE PROTEIN"/>
    <property type="match status" value="1"/>
</dbReference>
<comment type="caution">
    <text evidence="10">The sequence shown here is derived from an EMBL/GenBank/DDBJ whole genome shotgun (WGS) entry which is preliminary data.</text>
</comment>
<feature type="transmembrane region" description="Helical" evidence="8">
    <location>
        <begin position="186"/>
        <end position="206"/>
    </location>
</feature>
<feature type="transmembrane region" description="Helical" evidence="8">
    <location>
        <begin position="87"/>
        <end position="107"/>
    </location>
</feature>
<dbReference type="GO" id="GO:0009103">
    <property type="term" value="P:lipopolysaccharide biosynthetic process"/>
    <property type="evidence" value="ECO:0007669"/>
    <property type="project" value="UniProtKB-ARBA"/>
</dbReference>
<protein>
    <recommendedName>
        <fullName evidence="9">Glycosyltransferase RgtA/B/C/D-like domain-containing protein</fullName>
    </recommendedName>
</protein>
<dbReference type="AlphaFoldDB" id="A0A1F5YV62"/>
<evidence type="ECO:0000313" key="10">
    <source>
        <dbReference type="EMBL" id="OGG03963.1"/>
    </source>
</evidence>
<organism evidence="10 11">
    <name type="scientific">Candidatus Gottesmanbacteria bacterium RBG_16_37_8</name>
    <dbReference type="NCBI Taxonomy" id="1798371"/>
    <lineage>
        <taxon>Bacteria</taxon>
        <taxon>Candidatus Gottesmaniibacteriota</taxon>
    </lineage>
</organism>
<keyword evidence="7 8" id="KW-0472">Membrane</keyword>
<evidence type="ECO:0000256" key="7">
    <source>
        <dbReference type="ARBA" id="ARBA00023136"/>
    </source>
</evidence>
<keyword evidence="2" id="KW-1003">Cell membrane</keyword>
<feature type="transmembrane region" description="Helical" evidence="8">
    <location>
        <begin position="336"/>
        <end position="355"/>
    </location>
</feature>
<evidence type="ECO:0000259" key="9">
    <source>
        <dbReference type="Pfam" id="PF13231"/>
    </source>
</evidence>
<dbReference type="GO" id="GO:0005886">
    <property type="term" value="C:plasma membrane"/>
    <property type="evidence" value="ECO:0007669"/>
    <property type="project" value="UniProtKB-SubCell"/>
</dbReference>
<feature type="transmembrane region" description="Helical" evidence="8">
    <location>
        <begin position="361"/>
        <end position="382"/>
    </location>
</feature>
<dbReference type="EMBL" id="MFJA01000011">
    <property type="protein sequence ID" value="OGG03963.1"/>
    <property type="molecule type" value="Genomic_DNA"/>
</dbReference>
<evidence type="ECO:0000256" key="4">
    <source>
        <dbReference type="ARBA" id="ARBA00022679"/>
    </source>
</evidence>
<feature type="transmembrane region" description="Helical" evidence="8">
    <location>
        <begin position="394"/>
        <end position="416"/>
    </location>
</feature>
<dbReference type="Pfam" id="PF13231">
    <property type="entry name" value="PMT_2"/>
    <property type="match status" value="1"/>
</dbReference>
<keyword evidence="5 8" id="KW-0812">Transmembrane</keyword>
<proteinExistence type="predicted"/>
<keyword evidence="4" id="KW-0808">Transferase</keyword>
<feature type="domain" description="Glycosyltransferase RgtA/B/C/D-like" evidence="9">
    <location>
        <begin position="69"/>
        <end position="224"/>
    </location>
</feature>
<dbReference type="GO" id="GO:0016763">
    <property type="term" value="F:pentosyltransferase activity"/>
    <property type="evidence" value="ECO:0007669"/>
    <property type="project" value="TreeGrafter"/>
</dbReference>
<comment type="subcellular location">
    <subcellularLocation>
        <location evidence="1">Cell membrane</location>
        <topology evidence="1">Multi-pass membrane protein</topology>
    </subcellularLocation>
</comment>
<feature type="transmembrane region" description="Helical" evidence="8">
    <location>
        <begin position="140"/>
        <end position="158"/>
    </location>
</feature>
<evidence type="ECO:0000256" key="8">
    <source>
        <dbReference type="SAM" id="Phobius"/>
    </source>
</evidence>
<keyword evidence="3" id="KW-0328">Glycosyltransferase</keyword>
<feature type="transmembrane region" description="Helical" evidence="8">
    <location>
        <begin position="309"/>
        <end position="329"/>
    </location>
</feature>
<evidence type="ECO:0000256" key="2">
    <source>
        <dbReference type="ARBA" id="ARBA00022475"/>
    </source>
</evidence>
<evidence type="ECO:0000256" key="6">
    <source>
        <dbReference type="ARBA" id="ARBA00022989"/>
    </source>
</evidence>
<name>A0A1F5YV62_9BACT</name>
<feature type="transmembrane region" description="Helical" evidence="8">
    <location>
        <begin position="116"/>
        <end position="134"/>
    </location>
</feature>
<keyword evidence="6 8" id="KW-1133">Transmembrane helix</keyword>
<dbReference type="PANTHER" id="PTHR33908">
    <property type="entry name" value="MANNOSYLTRANSFERASE YKCB-RELATED"/>
    <property type="match status" value="1"/>
</dbReference>
<dbReference type="STRING" id="1798371.A2W14_05875"/>
<evidence type="ECO:0000256" key="5">
    <source>
        <dbReference type="ARBA" id="ARBA00022692"/>
    </source>
</evidence>
<dbReference type="Proteomes" id="UP000176665">
    <property type="component" value="Unassembled WGS sequence"/>
</dbReference>
<dbReference type="InterPro" id="IPR050297">
    <property type="entry name" value="LipidA_mod_glycosyltrf_83"/>
</dbReference>
<evidence type="ECO:0000313" key="11">
    <source>
        <dbReference type="Proteomes" id="UP000176665"/>
    </source>
</evidence>
<evidence type="ECO:0000256" key="1">
    <source>
        <dbReference type="ARBA" id="ARBA00004651"/>
    </source>
</evidence>
<reference evidence="10 11" key="1">
    <citation type="journal article" date="2016" name="Nat. Commun.">
        <title>Thousands of microbial genomes shed light on interconnected biogeochemical processes in an aquifer system.</title>
        <authorList>
            <person name="Anantharaman K."/>
            <person name="Brown C.T."/>
            <person name="Hug L.A."/>
            <person name="Sharon I."/>
            <person name="Castelle C.J."/>
            <person name="Probst A.J."/>
            <person name="Thomas B.C."/>
            <person name="Singh A."/>
            <person name="Wilkins M.J."/>
            <person name="Karaoz U."/>
            <person name="Brodie E.L."/>
            <person name="Williams K.H."/>
            <person name="Hubbard S.S."/>
            <person name="Banfield J.F."/>
        </authorList>
    </citation>
    <scope>NUCLEOTIDE SEQUENCE [LARGE SCALE GENOMIC DNA]</scope>
</reference>
<gene>
    <name evidence="10" type="ORF">A2W14_05875</name>
</gene>
<feature type="transmembrane region" description="Helical" evidence="8">
    <location>
        <begin position="213"/>
        <end position="232"/>
    </location>
</feature>
<accession>A0A1F5YV62</accession>
<sequence length="566" mass="65274">MKASYSFLFLLLFISFFTRILFLDSIPQGMYRDEVSVGYNAYSIIKTGKDEFDRNFPFIFEALGDYKLPVIIYLTAPFVFLFGLTDFWVRFPTALIGSLTPFALFLLTKKLFDKRIAMFSAISLAISPWHILFSRSVNESVISVFTSILGIYFLILLFNKWQIKNLILSLLFQVLSVFSYRTQFIFAPLMVLSVTVILFSSSSIKWNLRQKKLAAIGLASFLVILFVTIYSAGITRVKDIGLISSPEIKLILEEQIREDKGTLPFVTRAYHNKIINFAVTLAGNYVSHFDPGYLFFTGDKKSSNNSTPFMGHLLFIDLPFVLIGIYFLIRKDLNRSSTVLFSWLILGPLASSLTVDSPSSLRNLISIVPWAMVIGFGVSKFLDLTSKFKKLKPVLISLLLLFVAYNFVFFLHQFFIHKTVNKPWSRDVGLKEVAYFAKSVEGNFEKITFAQYPDLYIFLLYYQKIDPSFIQKRQENRVFTDRKKEIINLINPRFFLMEKDCALEGESRQVYVCIKDRIPKGVNVLKSIRYADNQPIFTFLEFAPLSDSNNWQFPHGFSEYTENILY</sequence>
<evidence type="ECO:0000256" key="3">
    <source>
        <dbReference type="ARBA" id="ARBA00022676"/>
    </source>
</evidence>